<evidence type="ECO:0000259" key="3">
    <source>
        <dbReference type="PROSITE" id="PS50887"/>
    </source>
</evidence>
<dbReference type="NCBIfam" id="TIGR00254">
    <property type="entry name" value="GGDEF"/>
    <property type="match status" value="1"/>
</dbReference>
<feature type="domain" description="GGDEF" evidence="3">
    <location>
        <begin position="178"/>
        <end position="306"/>
    </location>
</feature>
<comment type="caution">
    <text evidence="4">The sequence shown here is derived from an EMBL/GenBank/DDBJ whole genome shotgun (WGS) entry which is preliminary data.</text>
</comment>
<dbReference type="PANTHER" id="PTHR45138:SF9">
    <property type="entry name" value="DIGUANYLATE CYCLASE DGCM-RELATED"/>
    <property type="match status" value="1"/>
</dbReference>
<dbReference type="SUPFAM" id="SSF55073">
    <property type="entry name" value="Nucleotide cyclase"/>
    <property type="match status" value="1"/>
</dbReference>
<dbReference type="InterPro" id="IPR035965">
    <property type="entry name" value="PAS-like_dom_sf"/>
</dbReference>
<evidence type="ECO:0000256" key="2">
    <source>
        <dbReference type="ARBA" id="ARBA00034247"/>
    </source>
</evidence>
<dbReference type="CDD" id="cd00130">
    <property type="entry name" value="PAS"/>
    <property type="match status" value="1"/>
</dbReference>
<dbReference type="InterPro" id="IPR050469">
    <property type="entry name" value="Diguanylate_Cyclase"/>
</dbReference>
<dbReference type="GO" id="GO:0052621">
    <property type="term" value="F:diguanylate cyclase activity"/>
    <property type="evidence" value="ECO:0007669"/>
    <property type="project" value="UniProtKB-EC"/>
</dbReference>
<dbReference type="EC" id="2.7.7.65" evidence="1"/>
<gene>
    <name evidence="4" type="ORF">C2I19_15945</name>
</gene>
<dbReference type="PROSITE" id="PS50887">
    <property type="entry name" value="GGDEF"/>
    <property type="match status" value="1"/>
</dbReference>
<sequence length="306" mass="34219">MDASPAMLDFDRFLLTVVYDLPNLIFVVDQADGTIVYANQHMCATLGADCVGRRFFELFAGAGGDRHFLSYAQQHESAPPALPRQSEYYDDESENWYHVQQRGITWIDGSSKVVCVLSEINALKRLQKDLTEAHATLAFKNRELEISARTDRLTSLYNRYQLDLVITGEFQRFRRYGKPFSVLLADCDQFKQVNDAYGHQAGDSVLIDLARLLQSNIRATDTLGRWGGEEFLAILPETTLDSAAQLAEKLRAIVAAHAFPAVGHKTASFGVAQIQPAENIKDLVGRADKALYQAKEKGRNRIETAD</sequence>
<dbReference type="FunFam" id="3.30.70.270:FF:000001">
    <property type="entry name" value="Diguanylate cyclase domain protein"/>
    <property type="match status" value="1"/>
</dbReference>
<protein>
    <recommendedName>
        <fullName evidence="1">diguanylate cyclase</fullName>
        <ecNumber evidence="1">2.7.7.65</ecNumber>
    </recommendedName>
</protein>
<accession>A0A2S5DDD5</accession>
<dbReference type="AlphaFoldDB" id="A0A2S5DDD5"/>
<dbReference type="PANTHER" id="PTHR45138">
    <property type="entry name" value="REGULATORY COMPONENTS OF SENSORY TRANSDUCTION SYSTEM"/>
    <property type="match status" value="1"/>
</dbReference>
<comment type="catalytic activity">
    <reaction evidence="2">
        <text>2 GTP = 3',3'-c-di-GMP + 2 diphosphate</text>
        <dbReference type="Rhea" id="RHEA:24898"/>
        <dbReference type="ChEBI" id="CHEBI:33019"/>
        <dbReference type="ChEBI" id="CHEBI:37565"/>
        <dbReference type="ChEBI" id="CHEBI:58805"/>
        <dbReference type="EC" id="2.7.7.65"/>
    </reaction>
</comment>
<dbReference type="RefSeq" id="WP_103903651.1">
    <property type="nucleotide sequence ID" value="NZ_PQWB01000079.1"/>
</dbReference>
<dbReference type="SUPFAM" id="SSF55785">
    <property type="entry name" value="PYP-like sensor domain (PAS domain)"/>
    <property type="match status" value="1"/>
</dbReference>
<dbReference type="SMART" id="SM00091">
    <property type="entry name" value="PAS"/>
    <property type="match status" value="1"/>
</dbReference>
<dbReference type="CDD" id="cd01949">
    <property type="entry name" value="GGDEF"/>
    <property type="match status" value="1"/>
</dbReference>
<dbReference type="Pfam" id="PF13188">
    <property type="entry name" value="PAS_8"/>
    <property type="match status" value="1"/>
</dbReference>
<dbReference type="InterPro" id="IPR000014">
    <property type="entry name" value="PAS"/>
</dbReference>
<dbReference type="InterPro" id="IPR043128">
    <property type="entry name" value="Rev_trsase/Diguanyl_cyclase"/>
</dbReference>
<evidence type="ECO:0000256" key="1">
    <source>
        <dbReference type="ARBA" id="ARBA00012528"/>
    </source>
</evidence>
<dbReference type="InterPro" id="IPR000160">
    <property type="entry name" value="GGDEF_dom"/>
</dbReference>
<reference evidence="5" key="1">
    <citation type="submission" date="2018-02" db="EMBL/GenBank/DDBJ databases">
        <authorList>
            <person name="O'Hara-Hanley K."/>
            <person name="Soby S."/>
        </authorList>
    </citation>
    <scope>NUCLEOTIDE SEQUENCE [LARGE SCALE GENOMIC DNA]</scope>
    <source>
        <strain evidence="5">MWU14-2602</strain>
    </source>
</reference>
<dbReference type="Pfam" id="PF00990">
    <property type="entry name" value="GGDEF"/>
    <property type="match status" value="1"/>
</dbReference>
<name>A0A2S5DDD5_9NEIS</name>
<dbReference type="Gene3D" id="3.30.450.20">
    <property type="entry name" value="PAS domain"/>
    <property type="match status" value="1"/>
</dbReference>
<keyword evidence="5" id="KW-1185">Reference proteome</keyword>
<dbReference type="Gene3D" id="3.30.70.270">
    <property type="match status" value="1"/>
</dbReference>
<organism evidence="4 5">
    <name type="scientific">Chromobacterium alticapitis</name>
    <dbReference type="NCBI Taxonomy" id="2073169"/>
    <lineage>
        <taxon>Bacteria</taxon>
        <taxon>Pseudomonadati</taxon>
        <taxon>Pseudomonadota</taxon>
        <taxon>Betaproteobacteria</taxon>
        <taxon>Neisseriales</taxon>
        <taxon>Chromobacteriaceae</taxon>
        <taxon>Chromobacterium</taxon>
    </lineage>
</organism>
<evidence type="ECO:0000313" key="5">
    <source>
        <dbReference type="Proteomes" id="UP000237082"/>
    </source>
</evidence>
<dbReference type="InterPro" id="IPR029787">
    <property type="entry name" value="Nucleotide_cyclase"/>
</dbReference>
<proteinExistence type="predicted"/>
<dbReference type="OrthoDB" id="9813903at2"/>
<dbReference type="SMART" id="SM00267">
    <property type="entry name" value="GGDEF"/>
    <property type="match status" value="1"/>
</dbReference>
<dbReference type="EMBL" id="PQWB01000079">
    <property type="protein sequence ID" value="POZ61008.1"/>
    <property type="molecule type" value="Genomic_DNA"/>
</dbReference>
<dbReference type="Proteomes" id="UP000237082">
    <property type="component" value="Unassembled WGS sequence"/>
</dbReference>
<evidence type="ECO:0000313" key="4">
    <source>
        <dbReference type="EMBL" id="POZ61008.1"/>
    </source>
</evidence>